<name>B0NF87_CLOS5</name>
<dbReference type="OrthoDB" id="2067235at2"/>
<sequence>MGTFAGYTGKMDIPEEKRECFGKQMMKILNYGGMMQFEKVSLFGHELLLISPVELSSEGKVDFWYNYFEESSWENAGFYVNDSIFYSNKIGSCEFCDVILAAYVLYEMYDRSPGFVDCNGEIIDPQFYGGWLNHILGTTFSMKKRYNLWEAAEHIASFRSDYDKPFSRDELRQLVPDKLLKAAGGTELSDLLYIIYGTESLNLDNIVPASYPEDIYRCKMALLHLQECYGDKFYDHLLRFLQLDRKRREKSRNENLKALAELSLFLPARVFVYLAAEIKQESFWKLWEEWKDKVYYDEQMKQYASGKLQEQRRKWKEEIIPEIKTAEFLRQDNWFTFYDTPEELEGKSNYYLTDDDRIFWWDGTDEVVISEEMITWLKELADRHRKLMELPDAGCGDIFDSSNFIENFMILLEKICSYYKRIYPFKTMFYDFYQNSEKKEYRVAVVLLKMLYEENKEEGKIIEYARGSWDMVSKNVTQNIARLRLKRYLSVMANTKVRKKYFGF</sequence>
<evidence type="ECO:0000313" key="1">
    <source>
        <dbReference type="EMBL" id="QBF76271.1"/>
    </source>
</evidence>
<evidence type="ECO:0000313" key="2">
    <source>
        <dbReference type="Proteomes" id="UP000289664"/>
    </source>
</evidence>
<dbReference type="EMBL" id="CP036170">
    <property type="protein sequence ID" value="QBF76271.1"/>
    <property type="molecule type" value="Genomic_DNA"/>
</dbReference>
<dbReference type="Proteomes" id="UP000289664">
    <property type="component" value="Chromosome"/>
</dbReference>
<protein>
    <submittedName>
        <fullName evidence="1">Uncharacterized protein</fullName>
    </submittedName>
</protein>
<gene>
    <name evidence="1" type="ORF">HDCHBGLK_03688</name>
</gene>
<dbReference type="STRING" id="411468.CLOSCI_02129"/>
<dbReference type="GeneID" id="62697860"/>
<accession>B0NF87</accession>
<dbReference type="RefSeq" id="WP_004605415.1">
    <property type="nucleotide sequence ID" value="NZ_CP036170.1"/>
</dbReference>
<dbReference type="KEGG" id="csci:HDCHBGLK_03688"/>
<reference evidence="1 2" key="1">
    <citation type="journal article" date="2019" name="Appl. Environ. Microbiol.">
        <title>Clostridium scindens ATCC 35704: integration of nutritional requirements, the complete genome sequence, and global transcriptional responses to bile acids.</title>
        <authorList>
            <person name="Devendran S."/>
            <person name="Shrestha R."/>
            <person name="Alves J.M.P."/>
            <person name="Wolf P.G."/>
            <person name="Ly L."/>
            <person name="Hernandez A.G."/>
            <person name="Mendez-Garcia C."/>
            <person name="Inboden A."/>
            <person name="Wiley J."/>
            <person name="Paul O."/>
            <person name="Allen A."/>
            <person name="Springer E."/>
            <person name="Wright C.L."/>
            <person name="Fields C.J."/>
            <person name="Daniel S.L."/>
            <person name="Ridlon J.M."/>
        </authorList>
    </citation>
    <scope>NUCLEOTIDE SEQUENCE [LARGE SCALE GENOMIC DNA]</scope>
    <source>
        <strain evidence="1 2">ATCC 35704</strain>
    </source>
</reference>
<organism evidence="1 2">
    <name type="scientific">Clostridium scindens (strain ATCC 35704 / DSM 5676 / VPI 13733 / 19)</name>
    <dbReference type="NCBI Taxonomy" id="411468"/>
    <lineage>
        <taxon>Bacteria</taxon>
        <taxon>Bacillati</taxon>
        <taxon>Bacillota</taxon>
        <taxon>Clostridia</taxon>
        <taxon>Lachnospirales</taxon>
        <taxon>Lachnospiraceae</taxon>
    </lineage>
</organism>
<dbReference type="HOGENOM" id="CLU_677453_0_0_9"/>
<proteinExistence type="predicted"/>
<dbReference type="AlphaFoldDB" id="B0NF87"/>
<keyword evidence="2" id="KW-1185">Reference proteome</keyword>